<protein>
    <submittedName>
        <fullName evidence="2">Uncharacterized protein</fullName>
    </submittedName>
</protein>
<proteinExistence type="predicted"/>
<evidence type="ECO:0000256" key="1">
    <source>
        <dbReference type="SAM" id="Phobius"/>
    </source>
</evidence>
<accession>A0A6C0KE77</accession>
<sequence length="126" mass="14446">MKLNISNITLFYTNWAFALHCVHFAGVIPSTRLISTSVALLGTIVTLYNTLGNAQHSFLSSGVAHTLHLLPPLFFYFKNDDYQQPETKMLSLSVGTYLLYITFVRKMNVLKLYSNTYMYPYRGTYK</sequence>
<evidence type="ECO:0000313" key="2">
    <source>
        <dbReference type="EMBL" id="QHU14628.1"/>
    </source>
</evidence>
<dbReference type="AlphaFoldDB" id="A0A6C0KE77"/>
<reference evidence="2" key="1">
    <citation type="journal article" date="2020" name="Nature">
        <title>Giant virus diversity and host interactions through global metagenomics.</title>
        <authorList>
            <person name="Schulz F."/>
            <person name="Roux S."/>
            <person name="Paez-Espino D."/>
            <person name="Jungbluth S."/>
            <person name="Walsh D.A."/>
            <person name="Denef V.J."/>
            <person name="McMahon K.D."/>
            <person name="Konstantinidis K.T."/>
            <person name="Eloe-Fadrosh E.A."/>
            <person name="Kyrpides N.C."/>
            <person name="Woyke T."/>
        </authorList>
    </citation>
    <scope>NUCLEOTIDE SEQUENCE</scope>
    <source>
        <strain evidence="2">GVMAG-S-1102113-126</strain>
    </source>
</reference>
<feature type="transmembrane region" description="Helical" evidence="1">
    <location>
        <begin position="7"/>
        <end position="27"/>
    </location>
</feature>
<keyword evidence="1" id="KW-0812">Transmembrane</keyword>
<organism evidence="2">
    <name type="scientific">viral metagenome</name>
    <dbReference type="NCBI Taxonomy" id="1070528"/>
    <lineage>
        <taxon>unclassified sequences</taxon>
        <taxon>metagenomes</taxon>
        <taxon>organismal metagenomes</taxon>
    </lineage>
</organism>
<keyword evidence="1" id="KW-0472">Membrane</keyword>
<dbReference type="EMBL" id="MN740844">
    <property type="protein sequence ID" value="QHU14628.1"/>
    <property type="molecule type" value="Genomic_DNA"/>
</dbReference>
<keyword evidence="1" id="KW-1133">Transmembrane helix</keyword>
<feature type="transmembrane region" description="Helical" evidence="1">
    <location>
        <begin position="33"/>
        <end position="51"/>
    </location>
</feature>
<feature type="transmembrane region" description="Helical" evidence="1">
    <location>
        <begin position="58"/>
        <end position="77"/>
    </location>
</feature>
<name>A0A6C0KE77_9ZZZZ</name>
<feature type="transmembrane region" description="Helical" evidence="1">
    <location>
        <begin position="89"/>
        <end position="105"/>
    </location>
</feature>